<reference evidence="2" key="2">
    <citation type="submission" date="2020-09" db="EMBL/GenBank/DDBJ databases">
        <authorList>
            <person name="Sun Q."/>
            <person name="Ohkuma M."/>
        </authorList>
    </citation>
    <scope>NUCLEOTIDE SEQUENCE</scope>
    <source>
        <strain evidence="2">JCM 4988</strain>
    </source>
</reference>
<feature type="compositionally biased region" description="Basic and acidic residues" evidence="1">
    <location>
        <begin position="96"/>
        <end position="105"/>
    </location>
</feature>
<dbReference type="InterPro" id="IPR046156">
    <property type="entry name" value="DUF6158"/>
</dbReference>
<organism evidence="2 3">
    <name type="scientific">Streptomyces inusitatus</name>
    <dbReference type="NCBI Taxonomy" id="68221"/>
    <lineage>
        <taxon>Bacteria</taxon>
        <taxon>Bacillati</taxon>
        <taxon>Actinomycetota</taxon>
        <taxon>Actinomycetes</taxon>
        <taxon>Kitasatosporales</taxon>
        <taxon>Streptomycetaceae</taxon>
        <taxon>Streptomyces</taxon>
    </lineage>
</organism>
<gene>
    <name evidence="2" type="ORF">GCM10010387_24310</name>
</gene>
<protein>
    <submittedName>
        <fullName evidence="2">Uncharacterized protein</fullName>
    </submittedName>
</protein>
<feature type="compositionally biased region" description="Basic and acidic residues" evidence="1">
    <location>
        <begin position="1"/>
        <end position="13"/>
    </location>
</feature>
<sequence>MGETRPRPPDGRRTAAMTESENQRRGIEAARLSEQELIRELENIHRSRHDTLLHGAPAALASHTTRMAELEEEYLRRHPDRPVTAGRTRAGARARTHTESDGPSR</sequence>
<accession>A0A918Q0Q4</accession>
<feature type="region of interest" description="Disordered" evidence="1">
    <location>
        <begin position="77"/>
        <end position="105"/>
    </location>
</feature>
<keyword evidence="3" id="KW-1185">Reference proteome</keyword>
<dbReference type="AlphaFoldDB" id="A0A918Q0Q4"/>
<dbReference type="Proteomes" id="UP000630936">
    <property type="component" value="Unassembled WGS sequence"/>
</dbReference>
<evidence type="ECO:0000256" key="1">
    <source>
        <dbReference type="SAM" id="MobiDB-lite"/>
    </source>
</evidence>
<feature type="region of interest" description="Disordered" evidence="1">
    <location>
        <begin position="1"/>
        <end position="26"/>
    </location>
</feature>
<dbReference type="Pfam" id="PF19655">
    <property type="entry name" value="DUF6158"/>
    <property type="match status" value="1"/>
</dbReference>
<proteinExistence type="predicted"/>
<name>A0A918Q0Q4_9ACTN</name>
<reference evidence="2" key="1">
    <citation type="journal article" date="2014" name="Int. J. Syst. Evol. Microbiol.">
        <title>Complete genome sequence of Corynebacterium casei LMG S-19264T (=DSM 44701T), isolated from a smear-ripened cheese.</title>
        <authorList>
            <consortium name="US DOE Joint Genome Institute (JGI-PGF)"/>
            <person name="Walter F."/>
            <person name="Albersmeier A."/>
            <person name="Kalinowski J."/>
            <person name="Ruckert C."/>
        </authorList>
    </citation>
    <scope>NUCLEOTIDE SEQUENCE</scope>
    <source>
        <strain evidence="2">JCM 4988</strain>
    </source>
</reference>
<comment type="caution">
    <text evidence="2">The sequence shown here is derived from an EMBL/GenBank/DDBJ whole genome shotgun (WGS) entry which is preliminary data.</text>
</comment>
<evidence type="ECO:0000313" key="3">
    <source>
        <dbReference type="Proteomes" id="UP000630936"/>
    </source>
</evidence>
<dbReference type="EMBL" id="BMWG01000005">
    <property type="protein sequence ID" value="GGZ29987.1"/>
    <property type="molecule type" value="Genomic_DNA"/>
</dbReference>
<evidence type="ECO:0000313" key="2">
    <source>
        <dbReference type="EMBL" id="GGZ29987.1"/>
    </source>
</evidence>